<accession>Q8CV37</accession>
<feature type="domain" description="DUF4097" evidence="1">
    <location>
        <begin position="7"/>
        <end position="91"/>
    </location>
</feature>
<dbReference type="KEGG" id="oih:OB0920"/>
<organism evidence="2 3">
    <name type="scientific">Oceanobacillus iheyensis (strain DSM 14371 / CIP 107618 / JCM 11309 / KCTC 3954 / HTE831)</name>
    <dbReference type="NCBI Taxonomy" id="221109"/>
    <lineage>
        <taxon>Bacteria</taxon>
        <taxon>Bacillati</taxon>
        <taxon>Bacillota</taxon>
        <taxon>Bacilli</taxon>
        <taxon>Bacillales</taxon>
        <taxon>Bacillaceae</taxon>
        <taxon>Oceanobacillus</taxon>
    </lineage>
</organism>
<dbReference type="eggNOG" id="COG3595">
    <property type="taxonomic scope" value="Bacteria"/>
</dbReference>
<proteinExistence type="predicted"/>
<evidence type="ECO:0000313" key="3">
    <source>
        <dbReference type="Proteomes" id="UP000000822"/>
    </source>
</evidence>
<dbReference type="AlphaFoldDB" id="Q8CV37"/>
<reference evidence="2 3" key="2">
    <citation type="journal article" date="2002" name="Nucleic Acids Res.">
        <title>Genome sequence of Oceanobacillus iheyensis isolated from the Iheya Ridge and its unexpected adaptive capabilities to extreme environments.</title>
        <authorList>
            <person name="Takami H."/>
            <person name="Takaki Y."/>
            <person name="Uchiyama I."/>
        </authorList>
    </citation>
    <scope>NUCLEOTIDE SEQUENCE [LARGE SCALE GENOMIC DNA]</scope>
    <source>
        <strain evidence="3">DSM 14371 / CIP 107618 / JCM 11309 / KCTC 3954 / HTE831</strain>
    </source>
</reference>
<name>Q8CV37_OCEIH</name>
<protein>
    <recommendedName>
        <fullName evidence="1">DUF4097 domain-containing protein</fullName>
    </recommendedName>
</protein>
<sequence length="92" mass="9738">MTFDDVVGNITGKTKAGQITFANDHIDQSIQLETGHGKIVLETEQNPANAEFDVQTGSGKIDILGQYTGNTVIGNGENLIKLKTGAGSITIY</sequence>
<gene>
    <name evidence="2" type="ordered locus">OB0920</name>
</gene>
<dbReference type="HOGENOM" id="CLU_2410347_0_0_9"/>
<dbReference type="Proteomes" id="UP000000822">
    <property type="component" value="Chromosome"/>
</dbReference>
<dbReference type="EMBL" id="BA000028">
    <property type="protein sequence ID" value="BAC12876.1"/>
    <property type="molecule type" value="Genomic_DNA"/>
</dbReference>
<dbReference type="STRING" id="221109.gene:10733158"/>
<keyword evidence="3" id="KW-1185">Reference proteome</keyword>
<dbReference type="InterPro" id="IPR025164">
    <property type="entry name" value="Toastrack_DUF4097"/>
</dbReference>
<evidence type="ECO:0000313" key="2">
    <source>
        <dbReference type="EMBL" id="BAC12876.1"/>
    </source>
</evidence>
<evidence type="ECO:0000259" key="1">
    <source>
        <dbReference type="Pfam" id="PF13349"/>
    </source>
</evidence>
<dbReference type="Pfam" id="PF13349">
    <property type="entry name" value="DUF4097"/>
    <property type="match status" value="1"/>
</dbReference>
<reference evidence="2 3" key="1">
    <citation type="journal article" date="2001" name="FEMS Microbiol. Lett.">
        <title>Oceanobacillus iheyensis gen. nov., sp. nov., a deep-sea extremely halotolerant and alkaliphilic species isolated from a depth of 1050 m on the Iheya Ridge.</title>
        <authorList>
            <person name="Lu J."/>
            <person name="Nogi Y."/>
            <person name="Takami H."/>
        </authorList>
    </citation>
    <scope>NUCLEOTIDE SEQUENCE [LARGE SCALE GENOMIC DNA]</scope>
    <source>
        <strain evidence="3">DSM 14371 / CIP 107618 / JCM 11309 / KCTC 3954 / HTE831</strain>
    </source>
</reference>